<name>A0A1I5KXD9_9BACT</name>
<dbReference type="SUPFAM" id="SSF53167">
    <property type="entry name" value="Purine and uridine phosphorylases"/>
    <property type="match status" value="1"/>
</dbReference>
<dbReference type="RefSeq" id="WP_092909947.1">
    <property type="nucleotide sequence ID" value="NZ_FOXB01000001.1"/>
</dbReference>
<evidence type="ECO:0000313" key="2">
    <source>
        <dbReference type="Proteomes" id="UP000199227"/>
    </source>
</evidence>
<dbReference type="GO" id="GO:0003824">
    <property type="term" value="F:catalytic activity"/>
    <property type="evidence" value="ECO:0007669"/>
    <property type="project" value="InterPro"/>
</dbReference>
<dbReference type="InterPro" id="IPR035994">
    <property type="entry name" value="Nucleoside_phosphorylase_sf"/>
</dbReference>
<gene>
    <name evidence="1" type="ORF">SAMN05216234_101133</name>
</gene>
<dbReference type="Proteomes" id="UP000199227">
    <property type="component" value="Unassembled WGS sequence"/>
</dbReference>
<evidence type="ECO:0000313" key="1">
    <source>
        <dbReference type="EMBL" id="SFO89734.1"/>
    </source>
</evidence>
<evidence type="ECO:0008006" key="3">
    <source>
        <dbReference type="Google" id="ProtNLM"/>
    </source>
</evidence>
<protein>
    <recommendedName>
        <fullName evidence="3">Nucleoside phosphorylase</fullName>
    </recommendedName>
</protein>
<dbReference type="AlphaFoldDB" id="A0A1I5KXD9"/>
<proteinExistence type="predicted"/>
<reference evidence="1 2" key="1">
    <citation type="submission" date="2016-10" db="EMBL/GenBank/DDBJ databases">
        <authorList>
            <person name="de Groot N.N."/>
        </authorList>
    </citation>
    <scope>NUCLEOTIDE SEQUENCE [LARGE SCALE GENOMIC DNA]</scope>
    <source>
        <strain evidence="1 2">EP1-55-1</strain>
    </source>
</reference>
<dbReference type="STRING" id="223786.SAMN05216234_101133"/>
<keyword evidence="2" id="KW-1185">Reference proteome</keyword>
<organism evidence="1 2">
    <name type="scientific">Hydrogenimonas thermophila</name>
    <dbReference type="NCBI Taxonomy" id="223786"/>
    <lineage>
        <taxon>Bacteria</taxon>
        <taxon>Pseudomonadati</taxon>
        <taxon>Campylobacterota</taxon>
        <taxon>Epsilonproteobacteria</taxon>
        <taxon>Campylobacterales</taxon>
        <taxon>Hydrogenimonadaceae</taxon>
        <taxon>Hydrogenimonas</taxon>
    </lineage>
</organism>
<accession>A0A1I5KXD9</accession>
<dbReference type="Gene3D" id="3.40.50.1580">
    <property type="entry name" value="Nucleoside phosphorylase domain"/>
    <property type="match status" value="2"/>
</dbReference>
<dbReference type="EMBL" id="FOXB01000001">
    <property type="protein sequence ID" value="SFO89734.1"/>
    <property type="molecule type" value="Genomic_DNA"/>
</dbReference>
<dbReference type="OrthoDB" id="5339323at2"/>
<sequence>MTLIHTALLCEAQAVIEKYKLKLVQKNPRIYTNEKIVLLVGGIGKENSLKNLEKVFEKYKISKALNIGIAGCNDKRFPIGSLFCTNHHLPGIDNLPLKTVDTPKVNQNEYHPSTLYDMEGIYFLDVAKSYLNEKDIFIFKVVSDYLDDTIPPKDFVKKLIQNSISSWEKWI</sequence>
<dbReference type="GO" id="GO:0009116">
    <property type="term" value="P:nucleoside metabolic process"/>
    <property type="evidence" value="ECO:0007669"/>
    <property type="project" value="InterPro"/>
</dbReference>